<name>A0A6L2MPY9_TANCI</name>
<dbReference type="AlphaFoldDB" id="A0A6L2MPY9"/>
<sequence>MESLNFNFQERELHQLQQMESILEREKHKREKDRSNETESERHVLSSRSGNHTYTDDADINSVNDKQSMAEVDRNTTPESTDMSHRGGEIDQNADVKKCQVSCPLPDPSEKAFANVALKNELRKSKGNSVDNKFAKPSILGKPVLQPPRNQFVVRQPNAFKSERPNFSKPRFASQVDVNNVLSKPVTPYYLPKVKESAPAKLYHMNAPSFSRNSQKESYGSNDMAHNYYLEEDKKNTRQK</sequence>
<feature type="compositionally biased region" description="Basic and acidic residues" evidence="1">
    <location>
        <begin position="229"/>
        <end position="240"/>
    </location>
</feature>
<protein>
    <submittedName>
        <fullName evidence="2">Uncharacterized protein</fullName>
    </submittedName>
</protein>
<feature type="compositionally biased region" description="Basic and acidic residues" evidence="1">
    <location>
        <begin position="71"/>
        <end position="93"/>
    </location>
</feature>
<comment type="caution">
    <text evidence="2">The sequence shown here is derived from an EMBL/GenBank/DDBJ whole genome shotgun (WGS) entry which is preliminary data.</text>
</comment>
<evidence type="ECO:0000313" key="2">
    <source>
        <dbReference type="EMBL" id="GEU74434.1"/>
    </source>
</evidence>
<feature type="region of interest" description="Disordered" evidence="1">
    <location>
        <begin position="205"/>
        <end position="240"/>
    </location>
</feature>
<feature type="compositionally biased region" description="Polar residues" evidence="1">
    <location>
        <begin position="208"/>
        <end position="221"/>
    </location>
</feature>
<reference evidence="2" key="1">
    <citation type="journal article" date="2019" name="Sci. Rep.">
        <title>Draft genome of Tanacetum cinerariifolium, the natural source of mosquito coil.</title>
        <authorList>
            <person name="Yamashiro T."/>
            <person name="Shiraishi A."/>
            <person name="Satake H."/>
            <person name="Nakayama K."/>
        </authorList>
    </citation>
    <scope>NUCLEOTIDE SEQUENCE</scope>
</reference>
<evidence type="ECO:0000256" key="1">
    <source>
        <dbReference type="SAM" id="MobiDB-lite"/>
    </source>
</evidence>
<dbReference type="EMBL" id="BKCJ010006882">
    <property type="protein sequence ID" value="GEU74434.1"/>
    <property type="molecule type" value="Genomic_DNA"/>
</dbReference>
<organism evidence="2">
    <name type="scientific">Tanacetum cinerariifolium</name>
    <name type="common">Dalmatian daisy</name>
    <name type="synonym">Chrysanthemum cinerariifolium</name>
    <dbReference type="NCBI Taxonomy" id="118510"/>
    <lineage>
        <taxon>Eukaryota</taxon>
        <taxon>Viridiplantae</taxon>
        <taxon>Streptophyta</taxon>
        <taxon>Embryophyta</taxon>
        <taxon>Tracheophyta</taxon>
        <taxon>Spermatophyta</taxon>
        <taxon>Magnoliopsida</taxon>
        <taxon>eudicotyledons</taxon>
        <taxon>Gunneridae</taxon>
        <taxon>Pentapetalae</taxon>
        <taxon>asterids</taxon>
        <taxon>campanulids</taxon>
        <taxon>Asterales</taxon>
        <taxon>Asteraceae</taxon>
        <taxon>Asteroideae</taxon>
        <taxon>Anthemideae</taxon>
        <taxon>Anthemidinae</taxon>
        <taxon>Tanacetum</taxon>
    </lineage>
</organism>
<accession>A0A6L2MPY9</accession>
<proteinExistence type="predicted"/>
<gene>
    <name evidence="2" type="ORF">Tci_046412</name>
</gene>
<feature type="compositionally biased region" description="Basic and acidic residues" evidence="1">
    <location>
        <begin position="22"/>
        <end position="44"/>
    </location>
</feature>
<feature type="region of interest" description="Disordered" evidence="1">
    <location>
        <begin position="18"/>
        <end position="93"/>
    </location>
</feature>